<dbReference type="Gene3D" id="2.60.120.620">
    <property type="entry name" value="q2cbj1_9rhob like domain"/>
    <property type="match status" value="1"/>
</dbReference>
<organism evidence="8 9">
    <name type="scientific">Bdellovibrio reynosensis</name>
    <dbReference type="NCBI Taxonomy" id="2835041"/>
    <lineage>
        <taxon>Bacteria</taxon>
        <taxon>Pseudomonadati</taxon>
        <taxon>Bdellovibrionota</taxon>
        <taxon>Bdellovibrionia</taxon>
        <taxon>Bdellovibrionales</taxon>
        <taxon>Pseudobdellovibrionaceae</taxon>
        <taxon>Bdellovibrio</taxon>
    </lineage>
</organism>
<dbReference type="InterPro" id="IPR051559">
    <property type="entry name" value="HIF_prolyl_hydroxylases"/>
</dbReference>
<dbReference type="EMBL" id="CP093442">
    <property type="protein sequence ID" value="UOF01599.1"/>
    <property type="molecule type" value="Genomic_DNA"/>
</dbReference>
<gene>
    <name evidence="8" type="ORF">MNR06_01360</name>
</gene>
<evidence type="ECO:0000259" key="7">
    <source>
        <dbReference type="PROSITE" id="PS51471"/>
    </source>
</evidence>
<evidence type="ECO:0000313" key="9">
    <source>
        <dbReference type="Proteomes" id="UP000830116"/>
    </source>
</evidence>
<sequence>MDRNQFNHTALERMFDELAQNNWAYSGDVFTLDFCKSLAQECQRLSTQGQLQKASIGHGASKGTHAEIRGDFTYWLDEKETSPVQQQFLASLQSILENLNSAFYLGLKRYETHFALYPPGAHYDKHIDNHKGSGARKVTFILYLNEHWEKGHGGELEIYDPENQDIKIAQVEPRLGTFVLFRSELFPHQVAKSIQPRLSLTGWFRDDAS</sequence>
<protein>
    <submittedName>
        <fullName evidence="8">2OG-Fe(II) oxygenase</fullName>
    </submittedName>
</protein>
<evidence type="ECO:0000256" key="6">
    <source>
        <dbReference type="ARBA" id="ARBA00023004"/>
    </source>
</evidence>
<evidence type="ECO:0000256" key="4">
    <source>
        <dbReference type="ARBA" id="ARBA00022964"/>
    </source>
</evidence>
<dbReference type="PANTHER" id="PTHR12907">
    <property type="entry name" value="EGL NINE HOMOLOG-RELATED"/>
    <property type="match status" value="1"/>
</dbReference>
<keyword evidence="9" id="KW-1185">Reference proteome</keyword>
<keyword evidence="4" id="KW-0223">Dioxygenase</keyword>
<keyword evidence="2" id="KW-0479">Metal-binding</keyword>
<feature type="domain" description="Fe2OG dioxygenase" evidence="7">
    <location>
        <begin position="98"/>
        <end position="206"/>
    </location>
</feature>
<dbReference type="InterPro" id="IPR044862">
    <property type="entry name" value="Pro_4_hyd_alph_FE2OG_OXY"/>
</dbReference>
<reference evidence="8" key="1">
    <citation type="submission" date="2022-03" db="EMBL/GenBank/DDBJ databases">
        <title>Genome Identification and Characterization of new species Bdellovibrio reynosense LBG001 sp. nov. from a Mexico soil sample.</title>
        <authorList>
            <person name="Camilli A."/>
            <person name="Ajao Y."/>
            <person name="Guo X."/>
        </authorList>
    </citation>
    <scope>NUCLEOTIDE SEQUENCE</scope>
    <source>
        <strain evidence="8">LBG001</strain>
    </source>
</reference>
<dbReference type="Pfam" id="PF13640">
    <property type="entry name" value="2OG-FeII_Oxy_3"/>
    <property type="match status" value="1"/>
</dbReference>
<dbReference type="InterPro" id="IPR005123">
    <property type="entry name" value="Oxoglu/Fe-dep_dioxygenase_dom"/>
</dbReference>
<dbReference type="RefSeq" id="WP_243538102.1">
    <property type="nucleotide sequence ID" value="NZ_CP093442.1"/>
</dbReference>
<dbReference type="PROSITE" id="PS51471">
    <property type="entry name" value="FE2OG_OXY"/>
    <property type="match status" value="1"/>
</dbReference>
<evidence type="ECO:0000256" key="3">
    <source>
        <dbReference type="ARBA" id="ARBA00022896"/>
    </source>
</evidence>
<dbReference type="SMART" id="SM00702">
    <property type="entry name" value="P4Hc"/>
    <property type="match status" value="1"/>
</dbReference>
<keyword evidence="3" id="KW-0847">Vitamin C</keyword>
<dbReference type="InterPro" id="IPR006620">
    <property type="entry name" value="Pro_4_hyd_alph"/>
</dbReference>
<name>A0ABY4CA30_9BACT</name>
<evidence type="ECO:0000256" key="5">
    <source>
        <dbReference type="ARBA" id="ARBA00023002"/>
    </source>
</evidence>
<keyword evidence="6" id="KW-0408">Iron</keyword>
<dbReference type="PANTHER" id="PTHR12907:SF26">
    <property type="entry name" value="HIF PROLYL HYDROXYLASE, ISOFORM C"/>
    <property type="match status" value="1"/>
</dbReference>
<accession>A0ABY4CA30</accession>
<dbReference type="Proteomes" id="UP000830116">
    <property type="component" value="Chromosome"/>
</dbReference>
<evidence type="ECO:0000256" key="2">
    <source>
        <dbReference type="ARBA" id="ARBA00022723"/>
    </source>
</evidence>
<proteinExistence type="predicted"/>
<evidence type="ECO:0000256" key="1">
    <source>
        <dbReference type="ARBA" id="ARBA00001961"/>
    </source>
</evidence>
<keyword evidence="5" id="KW-0560">Oxidoreductase</keyword>
<evidence type="ECO:0000313" key="8">
    <source>
        <dbReference type="EMBL" id="UOF01599.1"/>
    </source>
</evidence>
<comment type="cofactor">
    <cofactor evidence="1">
        <name>L-ascorbate</name>
        <dbReference type="ChEBI" id="CHEBI:38290"/>
    </cofactor>
</comment>